<evidence type="ECO:0000259" key="9">
    <source>
        <dbReference type="Pfam" id="PF23098"/>
    </source>
</evidence>
<dbReference type="SMART" id="SM00320">
    <property type="entry name" value="WD40"/>
    <property type="match status" value="4"/>
</dbReference>
<dbReference type="PANTHER" id="PTHR14927:SF0">
    <property type="entry name" value="NUCLEOLAR PROTEIN 10"/>
    <property type="match status" value="1"/>
</dbReference>
<keyword evidence="5" id="KW-0539">Nucleus</keyword>
<dbReference type="Proteomes" id="UP000006906">
    <property type="component" value="Chromosome 3"/>
</dbReference>
<evidence type="ECO:0000256" key="6">
    <source>
        <dbReference type="SAM" id="MobiDB-lite"/>
    </source>
</evidence>
<comment type="subcellular location">
    <subcellularLocation>
        <location evidence="1">Nucleus</location>
        <location evidence="1">Nucleolus</location>
    </subcellularLocation>
</comment>
<organism evidence="10 11">
    <name type="scientific">Chlamydomonas reinhardtii</name>
    <name type="common">Chlamydomonas smithii</name>
    <dbReference type="NCBI Taxonomy" id="3055"/>
    <lineage>
        <taxon>Eukaryota</taxon>
        <taxon>Viridiplantae</taxon>
        <taxon>Chlorophyta</taxon>
        <taxon>core chlorophytes</taxon>
        <taxon>Chlorophyceae</taxon>
        <taxon>CS clade</taxon>
        <taxon>Chlamydomonadales</taxon>
        <taxon>Chlamydomonadaceae</taxon>
        <taxon>Chlamydomonas</taxon>
    </lineage>
</organism>
<dbReference type="InterPro" id="IPR036322">
    <property type="entry name" value="WD40_repeat_dom_sf"/>
</dbReference>
<keyword evidence="4" id="KW-0677">Repeat</keyword>
<feature type="compositionally biased region" description="Basic and acidic residues" evidence="6">
    <location>
        <begin position="611"/>
        <end position="620"/>
    </location>
</feature>
<evidence type="ECO:0000256" key="1">
    <source>
        <dbReference type="ARBA" id="ARBA00004604"/>
    </source>
</evidence>
<dbReference type="GO" id="GO:0005730">
    <property type="term" value="C:nucleolus"/>
    <property type="evidence" value="ECO:0000318"/>
    <property type="project" value="GO_Central"/>
</dbReference>
<dbReference type="EMBL" id="CM008964">
    <property type="protein sequence ID" value="PNW84825.1"/>
    <property type="molecule type" value="Genomic_DNA"/>
</dbReference>
<dbReference type="Gene3D" id="2.130.10.10">
    <property type="entry name" value="YVTN repeat-like/Quinoprotein amine dehydrogenase"/>
    <property type="match status" value="1"/>
</dbReference>
<dbReference type="KEGG" id="cre:CHLRE_03g159950v5"/>
<dbReference type="PaxDb" id="3055-EDP00090"/>
<evidence type="ECO:0000259" key="7">
    <source>
        <dbReference type="Pfam" id="PF08159"/>
    </source>
</evidence>
<feature type="compositionally biased region" description="Basic and acidic residues" evidence="6">
    <location>
        <begin position="715"/>
        <end position="728"/>
    </location>
</feature>
<dbReference type="InterPro" id="IPR056550">
    <property type="entry name" value="NOL10_2nd"/>
</dbReference>
<dbReference type="Gramene" id="PNW84825">
    <property type="protein sequence ID" value="PNW84825"/>
    <property type="gene ID" value="CHLRE_03g159950v5"/>
</dbReference>
<feature type="domain" description="NUC153" evidence="7">
    <location>
        <begin position="519"/>
        <end position="546"/>
    </location>
</feature>
<sequence length="792" mass="84120">MTLKVSAPDGVKVYHITSGKTMPQWVAESKKKSLKKNDEYRRRLELIQDFGFKSAAQRVKVTPDQNYIFATGYHPFSLRCFDLSNLSMKFERNLDAEVVDFQILSDDFSKLAFLCSDRSIMFHARFGSYYRTRVPKFGRDLAYFAPAAELLVAGSANEVYRLNLAEGRFMSPLPTAAPANNACGVCPAHGLFATAGEDGQLECFDLRQRTSVGLLEAAAAAGAPGQELTALRFDDSGLHVAVGTSNGLVALYDLRSQRPLVVKDHMYGSKIVDIKFHSYGADASAGNRRVISSDKHIIKVWDINTGDNYTSIEPEEGDINDVAVWPDSGLIMVANDSPNMHGYFVPSLGPAPRWCSHLEALTEELAEAAPTVYDDYRFVTRADLSRLGLDHLLGTSLLRAYMHGFFVDNRLYAKAKALMDPFAYETYRQQRIAKKMEEERTARISILKKLPKVNTNVAARIMAESAVAAAKAAEQAAAAAGAGGDEDGAAAAAAAAGSKKGKVSKEAAAAAAGANMLSDNRFSAMFEDPDFAIDEEAEEYRMLHPNAVREKRAEQDLLREHFQEVLDKEEQSDEGDGDGDDESGDELDEMGERPSAASGARPLDGNNKRSRSADAKRLPDRPAAGGDAKRARTAGGAGGPSMFVARDAAAAEAFRRGESLAEKMNQPLADRMAMEPASAPPRRLGGSREVSFVPRSGGEFRGGRGGAGGRGRGGGRGERGRAGRREAGAGEEAGEGGAAVVGAAEVVAVVGEAGVAVAAAVAAGEAGAVAAAGGGAGGKRGLGCGANSFSVL</sequence>
<evidence type="ECO:0000313" key="11">
    <source>
        <dbReference type="Proteomes" id="UP000006906"/>
    </source>
</evidence>
<dbReference type="InterPro" id="IPR056551">
    <property type="entry name" value="Beta-prop_NOL10_N"/>
</dbReference>
<dbReference type="InterPro" id="IPR015943">
    <property type="entry name" value="WD40/YVTN_repeat-like_dom_sf"/>
</dbReference>
<dbReference type="AlphaFoldDB" id="A0A2K3DWB6"/>
<dbReference type="FunCoup" id="A0A2K3DWB6">
    <property type="interactions" value="1994"/>
</dbReference>
<evidence type="ECO:0000259" key="8">
    <source>
        <dbReference type="Pfam" id="PF23097"/>
    </source>
</evidence>
<dbReference type="GO" id="GO:0032040">
    <property type="term" value="C:small-subunit processome"/>
    <property type="evidence" value="ECO:0000318"/>
    <property type="project" value="GO_Central"/>
</dbReference>
<dbReference type="RefSeq" id="XP_042925811.1">
    <property type="nucleotide sequence ID" value="XM_043060682.1"/>
</dbReference>
<dbReference type="InParanoid" id="A0A2K3DWB6"/>
<dbReference type="SUPFAM" id="SSF50978">
    <property type="entry name" value="WD40 repeat-like"/>
    <property type="match status" value="1"/>
</dbReference>
<dbReference type="GeneID" id="5722998"/>
<feature type="compositionally biased region" description="Acidic residues" evidence="6">
    <location>
        <begin position="570"/>
        <end position="589"/>
    </location>
</feature>
<dbReference type="InterPro" id="IPR040382">
    <property type="entry name" value="NOL10/Enp2"/>
</dbReference>
<dbReference type="ExpressionAtlas" id="A0A2K3DWB6">
    <property type="expression patterns" value="baseline"/>
</dbReference>
<keyword evidence="11" id="KW-1185">Reference proteome</keyword>
<dbReference type="GO" id="GO:0000462">
    <property type="term" value="P:maturation of SSU-rRNA from tricistronic rRNA transcript (SSU-rRNA, 5.8S rRNA, LSU-rRNA)"/>
    <property type="evidence" value="ECO:0000318"/>
    <property type="project" value="GO_Central"/>
</dbReference>
<proteinExistence type="inferred from homology"/>
<dbReference type="STRING" id="3055.A0A2K3DWB6"/>
<dbReference type="Pfam" id="PF23098">
    <property type="entry name" value="Beta-prop_NOL10_N"/>
    <property type="match status" value="1"/>
</dbReference>
<dbReference type="InterPro" id="IPR012580">
    <property type="entry name" value="NUC153"/>
</dbReference>
<evidence type="ECO:0000256" key="3">
    <source>
        <dbReference type="ARBA" id="ARBA00022574"/>
    </source>
</evidence>
<reference evidence="10 11" key="1">
    <citation type="journal article" date="2007" name="Science">
        <title>The Chlamydomonas genome reveals the evolution of key animal and plant functions.</title>
        <authorList>
            <person name="Merchant S.S."/>
            <person name="Prochnik S.E."/>
            <person name="Vallon O."/>
            <person name="Harris E.H."/>
            <person name="Karpowicz S.J."/>
            <person name="Witman G.B."/>
            <person name="Terry A."/>
            <person name="Salamov A."/>
            <person name="Fritz-Laylin L.K."/>
            <person name="Marechal-Drouard L."/>
            <person name="Marshall W.F."/>
            <person name="Qu L.H."/>
            <person name="Nelson D.R."/>
            <person name="Sanderfoot A.A."/>
            <person name="Spalding M.H."/>
            <person name="Kapitonov V.V."/>
            <person name="Ren Q."/>
            <person name="Ferris P."/>
            <person name="Lindquist E."/>
            <person name="Shapiro H."/>
            <person name="Lucas S.M."/>
            <person name="Grimwood J."/>
            <person name="Schmutz J."/>
            <person name="Cardol P."/>
            <person name="Cerutti H."/>
            <person name="Chanfreau G."/>
            <person name="Chen C.L."/>
            <person name="Cognat V."/>
            <person name="Croft M.T."/>
            <person name="Dent R."/>
            <person name="Dutcher S."/>
            <person name="Fernandez E."/>
            <person name="Fukuzawa H."/>
            <person name="Gonzalez-Ballester D."/>
            <person name="Gonzalez-Halphen D."/>
            <person name="Hallmann A."/>
            <person name="Hanikenne M."/>
            <person name="Hippler M."/>
            <person name="Inwood W."/>
            <person name="Jabbari K."/>
            <person name="Kalanon M."/>
            <person name="Kuras R."/>
            <person name="Lefebvre P.A."/>
            <person name="Lemaire S.D."/>
            <person name="Lobanov A.V."/>
            <person name="Lohr M."/>
            <person name="Manuell A."/>
            <person name="Meier I."/>
            <person name="Mets L."/>
            <person name="Mittag M."/>
            <person name="Mittelmeier T."/>
            <person name="Moroney J.V."/>
            <person name="Moseley J."/>
            <person name="Napoli C."/>
            <person name="Nedelcu A.M."/>
            <person name="Niyogi K."/>
            <person name="Novoselov S.V."/>
            <person name="Paulsen I.T."/>
            <person name="Pazour G."/>
            <person name="Purton S."/>
            <person name="Ral J.P."/>
            <person name="Riano-Pachon D.M."/>
            <person name="Riekhof W."/>
            <person name="Rymarquis L."/>
            <person name="Schroda M."/>
            <person name="Stern D."/>
            <person name="Umen J."/>
            <person name="Willows R."/>
            <person name="Wilson N."/>
            <person name="Zimmer S.L."/>
            <person name="Allmer J."/>
            <person name="Balk J."/>
            <person name="Bisova K."/>
            <person name="Chen C.J."/>
            <person name="Elias M."/>
            <person name="Gendler K."/>
            <person name="Hauser C."/>
            <person name="Lamb M.R."/>
            <person name="Ledford H."/>
            <person name="Long J.C."/>
            <person name="Minagawa J."/>
            <person name="Page M.D."/>
            <person name="Pan J."/>
            <person name="Pootakham W."/>
            <person name="Roje S."/>
            <person name="Rose A."/>
            <person name="Stahlberg E."/>
            <person name="Terauchi A.M."/>
            <person name="Yang P."/>
            <person name="Ball S."/>
            <person name="Bowler C."/>
            <person name="Dieckmann C.L."/>
            <person name="Gladyshev V.N."/>
            <person name="Green P."/>
            <person name="Jorgensen R."/>
            <person name="Mayfield S."/>
            <person name="Mueller-Roeber B."/>
            <person name="Rajamani S."/>
            <person name="Sayre R.T."/>
            <person name="Brokstein P."/>
            <person name="Dubchak I."/>
            <person name="Goodstein D."/>
            <person name="Hornick L."/>
            <person name="Huang Y.W."/>
            <person name="Jhaveri J."/>
            <person name="Luo Y."/>
            <person name="Martinez D."/>
            <person name="Ngau W.C."/>
            <person name="Otillar B."/>
            <person name="Poliakov A."/>
            <person name="Porter A."/>
            <person name="Szajkowski L."/>
            <person name="Werner G."/>
            <person name="Zhou K."/>
            <person name="Grigoriev I.V."/>
            <person name="Rokhsar D.S."/>
            <person name="Grossman A.R."/>
        </authorList>
    </citation>
    <scope>NUCLEOTIDE SEQUENCE [LARGE SCALE GENOMIC DNA]</scope>
    <source>
        <strain evidence="11">CC-503</strain>
    </source>
</reference>
<evidence type="ECO:0000256" key="2">
    <source>
        <dbReference type="ARBA" id="ARBA00005264"/>
    </source>
</evidence>
<name>A0A2K3DWB6_CHLRE</name>
<dbReference type="InterPro" id="IPR001680">
    <property type="entry name" value="WD40_rpt"/>
</dbReference>
<feature type="domain" description="Nucleolar protein 10-like second" evidence="8">
    <location>
        <begin position="372"/>
        <end position="420"/>
    </location>
</feature>
<accession>A0A2K3DWB6</accession>
<evidence type="ECO:0000313" key="10">
    <source>
        <dbReference type="EMBL" id="PNW84825.1"/>
    </source>
</evidence>
<gene>
    <name evidence="10" type="ORF">CHLRE_03g159950v5</name>
</gene>
<evidence type="ECO:0000256" key="4">
    <source>
        <dbReference type="ARBA" id="ARBA00022737"/>
    </source>
</evidence>
<evidence type="ECO:0000256" key="5">
    <source>
        <dbReference type="ARBA" id="ARBA00023242"/>
    </source>
</evidence>
<comment type="similarity">
    <text evidence="2">Belongs to the WD repeat NOL10/ENP2 family.</text>
</comment>
<protein>
    <submittedName>
        <fullName evidence="10">Uncharacterized protein</fullName>
    </submittedName>
</protein>
<feature type="region of interest" description="Disordered" evidence="6">
    <location>
        <begin position="565"/>
        <end position="641"/>
    </location>
</feature>
<feature type="region of interest" description="Disordered" evidence="6">
    <location>
        <begin position="771"/>
        <end position="792"/>
    </location>
</feature>
<feature type="compositionally biased region" description="Gly residues" evidence="6">
    <location>
        <begin position="699"/>
        <end position="714"/>
    </location>
</feature>
<dbReference type="OrthoDB" id="273340at2759"/>
<feature type="compositionally biased region" description="Gly residues" evidence="6">
    <location>
        <begin position="772"/>
        <end position="784"/>
    </location>
</feature>
<dbReference type="Pfam" id="PF23097">
    <property type="entry name" value="NOL10_2nd"/>
    <property type="match status" value="1"/>
</dbReference>
<dbReference type="PANTHER" id="PTHR14927">
    <property type="entry name" value="NUCLEOLAR PROTEIN 10"/>
    <property type="match status" value="1"/>
</dbReference>
<keyword evidence="3" id="KW-0853">WD repeat</keyword>
<feature type="domain" description="Nucleolar protein 10-like N-terminal" evidence="9">
    <location>
        <begin position="4"/>
        <end position="368"/>
    </location>
</feature>
<feature type="region of interest" description="Disordered" evidence="6">
    <location>
        <begin position="674"/>
        <end position="738"/>
    </location>
</feature>
<dbReference type="Pfam" id="PF08159">
    <property type="entry name" value="NUC153"/>
    <property type="match status" value="1"/>
</dbReference>